<protein>
    <submittedName>
        <fullName evidence="2">Uncharacterized protein</fullName>
    </submittedName>
</protein>
<evidence type="ECO:0000256" key="1">
    <source>
        <dbReference type="SAM" id="Phobius"/>
    </source>
</evidence>
<feature type="transmembrane region" description="Helical" evidence="1">
    <location>
        <begin position="6"/>
        <end position="25"/>
    </location>
</feature>
<reference evidence="3" key="1">
    <citation type="journal article" date="2019" name="Int. J. Syst. Evol. Microbiol.">
        <title>The Global Catalogue of Microorganisms (GCM) 10K type strain sequencing project: providing services to taxonomists for standard genome sequencing and annotation.</title>
        <authorList>
            <consortium name="The Broad Institute Genomics Platform"/>
            <consortium name="The Broad Institute Genome Sequencing Center for Infectious Disease"/>
            <person name="Wu L."/>
            <person name="Ma J."/>
        </authorList>
    </citation>
    <scope>NUCLEOTIDE SEQUENCE [LARGE SCALE GENOMIC DNA]</scope>
    <source>
        <strain evidence="3">CGMCC 1.18439</strain>
    </source>
</reference>
<accession>A0ABQ3K7H2</accession>
<keyword evidence="1" id="KW-0472">Membrane</keyword>
<organism evidence="2 3">
    <name type="scientific">Deinococcus piscis</name>
    <dbReference type="NCBI Taxonomy" id="394230"/>
    <lineage>
        <taxon>Bacteria</taxon>
        <taxon>Thermotogati</taxon>
        <taxon>Deinococcota</taxon>
        <taxon>Deinococci</taxon>
        <taxon>Deinococcales</taxon>
        <taxon>Deinococcaceae</taxon>
        <taxon>Deinococcus</taxon>
    </lineage>
</organism>
<comment type="caution">
    <text evidence="2">The sequence shown here is derived from an EMBL/GenBank/DDBJ whole genome shotgun (WGS) entry which is preliminary data.</text>
</comment>
<keyword evidence="1" id="KW-0812">Transmembrane</keyword>
<proteinExistence type="predicted"/>
<dbReference type="EMBL" id="BNAL01000027">
    <property type="protein sequence ID" value="GHG07178.1"/>
    <property type="molecule type" value="Genomic_DNA"/>
</dbReference>
<keyword evidence="1" id="KW-1133">Transmembrane helix</keyword>
<dbReference type="Proteomes" id="UP000632154">
    <property type="component" value="Unassembled WGS sequence"/>
</dbReference>
<gene>
    <name evidence="2" type="ORF">GCM10017783_19640</name>
</gene>
<evidence type="ECO:0000313" key="2">
    <source>
        <dbReference type="EMBL" id="GHG07178.1"/>
    </source>
</evidence>
<sequence length="310" mass="35689">MELASILLSLFSIPIIGNLLSGMLLHKFIKVDFDSYGFGDGVLLDFSPERTLEDYQDNGRILKSNKSIHISFENMADKGSIKIAPFAFIRLKSRFKLPDNTISYVSPKDGIGGGGLPRYFYGSLSGKSQQIVCASYIDSEFTLYLDEGQVPSLPNAKRREFEFFSLTPDDTEVIILDIVAENGYYYEFDVGIPIKIRGKERIIWSKKDFVIAIPLTSTYYRSSKIVPYSDSNPDWGDTSEGFEKYPLSPWFDQVQARDNWVGADYPDQEWVSFLNNLCVRYGYSEFRERPERIAWNSYREREILERINVY</sequence>
<name>A0ABQ3K7H2_9DEIO</name>
<keyword evidence="3" id="KW-1185">Reference proteome</keyword>
<evidence type="ECO:0000313" key="3">
    <source>
        <dbReference type="Proteomes" id="UP000632154"/>
    </source>
</evidence>
<dbReference type="RefSeq" id="WP_189643564.1">
    <property type="nucleotide sequence ID" value="NZ_BNAL01000027.1"/>
</dbReference>